<dbReference type="SMART" id="SM00451">
    <property type="entry name" value="ZnF_U1"/>
    <property type="match status" value="2"/>
</dbReference>
<dbReference type="Gene3D" id="3.30.160.60">
    <property type="entry name" value="Classic Zinc Finger"/>
    <property type="match status" value="2"/>
</dbReference>
<dbReference type="PROSITE" id="PS51257">
    <property type="entry name" value="PROKAR_LIPOPROTEIN"/>
    <property type="match status" value="1"/>
</dbReference>
<feature type="region of interest" description="Disordered" evidence="1">
    <location>
        <begin position="178"/>
        <end position="201"/>
    </location>
</feature>
<keyword evidence="4" id="KW-1185">Reference proteome</keyword>
<dbReference type="InterPro" id="IPR003604">
    <property type="entry name" value="Matrin/U1-like-C_Znf_C2H2"/>
</dbReference>
<dbReference type="PANTHER" id="PTHR47487">
    <property type="entry name" value="OS06G0651300 PROTEIN-RELATED"/>
    <property type="match status" value="1"/>
</dbReference>
<dbReference type="GO" id="GO:0003676">
    <property type="term" value="F:nucleic acid binding"/>
    <property type="evidence" value="ECO:0007669"/>
    <property type="project" value="InterPro"/>
</dbReference>
<evidence type="ECO:0000313" key="3">
    <source>
        <dbReference type="EMBL" id="OAY46886.1"/>
    </source>
</evidence>
<dbReference type="PANTHER" id="PTHR47487:SF8">
    <property type="entry name" value="OS08G0270900 PROTEIN"/>
    <property type="match status" value="1"/>
</dbReference>
<dbReference type="Pfam" id="PF12874">
    <property type="entry name" value="zf-met"/>
    <property type="match status" value="2"/>
</dbReference>
<dbReference type="AlphaFoldDB" id="A0A2C9VMI1"/>
<dbReference type="STRING" id="3983.A0A2C9VMI1"/>
<dbReference type="SUPFAM" id="SSF57667">
    <property type="entry name" value="beta-beta-alpha zinc fingers"/>
    <property type="match status" value="2"/>
</dbReference>
<sequence>MEFKFGAVDGKPPTYFSSSSTIGCFSDQALRANYPNNDTRQSPELMRNQTLLREIEKERIRQEIIAEEIARRRVLEAEVRRELMMERELPMRLGIGDGGSSFDGRLTMRLEPGPWFPFPSRFYDRWVEERSAFHGRGVVDQGLQRPRLSEALVSPDVKSASKDDENKLIVLAKPNPNLCGAKRKAETPPEGGSGGLPDADLKKIPKEEWSCALCQVSATSERGLNEHLHGKRHKARLARLRADKMVKNSSPVQLPKKTTTGAELEVKAEGPLLQVEKGNNNTNKQTGDKQDSGNANDELQLQKNVHESTLKERNVAAEERTAEFRKKKKFRFWCEVCQVGAYSATVMENHKKGKKHRFRQQELNQNREAVPTIIKTVSSKPGEKAKDKEAETEKANGKITENANYNEKTTETVAGNEKIIGNVVAKAEGFDQSSIAS</sequence>
<organism evidence="3 4">
    <name type="scientific">Manihot esculenta</name>
    <name type="common">Cassava</name>
    <name type="synonym">Jatropha manihot</name>
    <dbReference type="NCBI Taxonomy" id="3983"/>
    <lineage>
        <taxon>Eukaryota</taxon>
        <taxon>Viridiplantae</taxon>
        <taxon>Streptophyta</taxon>
        <taxon>Embryophyta</taxon>
        <taxon>Tracheophyta</taxon>
        <taxon>Spermatophyta</taxon>
        <taxon>Magnoliopsida</taxon>
        <taxon>eudicotyledons</taxon>
        <taxon>Gunneridae</taxon>
        <taxon>Pentapetalae</taxon>
        <taxon>rosids</taxon>
        <taxon>fabids</taxon>
        <taxon>Malpighiales</taxon>
        <taxon>Euphorbiaceae</taxon>
        <taxon>Crotonoideae</taxon>
        <taxon>Manihoteae</taxon>
        <taxon>Manihot</taxon>
    </lineage>
</organism>
<dbReference type="InterPro" id="IPR036236">
    <property type="entry name" value="Znf_C2H2_sf"/>
</dbReference>
<feature type="domain" description="U1-type" evidence="2">
    <location>
        <begin position="206"/>
        <end position="240"/>
    </location>
</feature>
<protein>
    <recommendedName>
        <fullName evidence="2">U1-type domain-containing protein</fullName>
    </recommendedName>
</protein>
<dbReference type="Proteomes" id="UP000091857">
    <property type="component" value="Chromosome 6"/>
</dbReference>
<evidence type="ECO:0000259" key="2">
    <source>
        <dbReference type="SMART" id="SM00451"/>
    </source>
</evidence>
<dbReference type="Gramene" id="Manes.06G035400.1.v8.1">
    <property type="protein sequence ID" value="Manes.06G035400.1.v8.1.CDS"/>
    <property type="gene ID" value="Manes.06G035400.v8.1"/>
</dbReference>
<evidence type="ECO:0000313" key="4">
    <source>
        <dbReference type="Proteomes" id="UP000091857"/>
    </source>
</evidence>
<feature type="compositionally biased region" description="Basic and acidic residues" evidence="1">
    <location>
        <begin position="381"/>
        <end position="396"/>
    </location>
</feature>
<dbReference type="GO" id="GO:0008270">
    <property type="term" value="F:zinc ion binding"/>
    <property type="evidence" value="ECO:0007669"/>
    <property type="project" value="InterPro"/>
</dbReference>
<gene>
    <name evidence="3" type="ORF">MANES_06G035400v8</name>
</gene>
<feature type="domain" description="U1-type" evidence="2">
    <location>
        <begin position="329"/>
        <end position="363"/>
    </location>
</feature>
<comment type="caution">
    <text evidence="3">The sequence shown here is derived from an EMBL/GenBank/DDBJ whole genome shotgun (WGS) entry which is preliminary data.</text>
</comment>
<accession>A0A2C9VMI1</accession>
<feature type="region of interest" description="Disordered" evidence="1">
    <location>
        <begin position="247"/>
        <end position="295"/>
    </location>
</feature>
<proteinExistence type="predicted"/>
<dbReference type="EMBL" id="CM004392">
    <property type="protein sequence ID" value="OAY46886.1"/>
    <property type="molecule type" value="Genomic_DNA"/>
</dbReference>
<evidence type="ECO:0000256" key="1">
    <source>
        <dbReference type="SAM" id="MobiDB-lite"/>
    </source>
</evidence>
<feature type="compositionally biased region" description="Polar residues" evidence="1">
    <location>
        <begin position="247"/>
        <end position="261"/>
    </location>
</feature>
<reference evidence="4" key="1">
    <citation type="journal article" date="2016" name="Nat. Biotechnol.">
        <title>Sequencing wild and cultivated cassava and related species reveals extensive interspecific hybridization and genetic diversity.</title>
        <authorList>
            <person name="Bredeson J.V."/>
            <person name="Lyons J.B."/>
            <person name="Prochnik S.E."/>
            <person name="Wu G.A."/>
            <person name="Ha C.M."/>
            <person name="Edsinger-Gonzales E."/>
            <person name="Grimwood J."/>
            <person name="Schmutz J."/>
            <person name="Rabbi I.Y."/>
            <person name="Egesi C."/>
            <person name="Nauluvula P."/>
            <person name="Lebot V."/>
            <person name="Ndunguru J."/>
            <person name="Mkamilo G."/>
            <person name="Bart R.S."/>
            <person name="Setter T.L."/>
            <person name="Gleadow R.M."/>
            <person name="Kulakow P."/>
            <person name="Ferguson M.E."/>
            <person name="Rounsley S."/>
            <person name="Rokhsar D.S."/>
        </authorList>
    </citation>
    <scope>NUCLEOTIDE SEQUENCE [LARGE SCALE GENOMIC DNA]</scope>
    <source>
        <strain evidence="4">cv. AM560-2</strain>
    </source>
</reference>
<feature type="region of interest" description="Disordered" evidence="1">
    <location>
        <begin position="379"/>
        <end position="403"/>
    </location>
</feature>
<dbReference type="InterPro" id="IPR013087">
    <property type="entry name" value="Znf_C2H2_type"/>
</dbReference>
<dbReference type="OrthoDB" id="10009287at2759"/>
<name>A0A2C9VMI1_MANES</name>